<gene>
    <name evidence="2" type="ORF">ACFFJ2_18580</name>
</gene>
<accession>A0ABV6DCT8</accession>
<dbReference type="PANTHER" id="PTHR23150">
    <property type="entry name" value="SULFATASE MODIFYING FACTOR 1, 2"/>
    <property type="match status" value="1"/>
</dbReference>
<dbReference type="InterPro" id="IPR051043">
    <property type="entry name" value="Sulfatase_Mod_Factor_Kinase"/>
</dbReference>
<dbReference type="PANTHER" id="PTHR23150:SF19">
    <property type="entry name" value="FORMYLGLYCINE-GENERATING ENZYME"/>
    <property type="match status" value="1"/>
</dbReference>
<comment type="caution">
    <text evidence="2">The sequence shown here is derived from an EMBL/GenBank/DDBJ whole genome shotgun (WGS) entry which is preliminary data.</text>
</comment>
<proteinExistence type="predicted"/>
<dbReference type="RefSeq" id="WP_277367708.1">
    <property type="nucleotide sequence ID" value="NZ_JAODNW010000046.1"/>
</dbReference>
<dbReference type="Proteomes" id="UP001589755">
    <property type="component" value="Unassembled WGS sequence"/>
</dbReference>
<dbReference type="SUPFAM" id="SSF56436">
    <property type="entry name" value="C-type lectin-like"/>
    <property type="match status" value="1"/>
</dbReference>
<dbReference type="InterPro" id="IPR042095">
    <property type="entry name" value="SUMF_sf"/>
</dbReference>
<evidence type="ECO:0000259" key="1">
    <source>
        <dbReference type="Pfam" id="PF03781"/>
    </source>
</evidence>
<sequence length="331" mass="37045">MNIPISHRKETVRAYATDTKRNCCALPQRHVNATSAEQKGGTSSFPPGRPANVIRVCGGRSFVGTNAPKIPEDGEGPERAVVLTDFALEAETVTVRRFAEFIEATGYVTEAERFGWSAVFFGDADHLKAARAAGAELPWWHRVDGACWRQPEGPGSCVDERQDHPVTQVSWNDAIAFATWVGGRLPSEAEWEHAARGGSLRRRFPWGDKEPDDTTIFCNIWQGRFPEENTVCDGYERTAPVRSFEPNDLGFYNMCGNVWEWTKDAFRLRSISRRAKERNAQALARSEKVLKGGSFLCHASYCYRYRIAARMALSPDSAASNVGFRVTYEVR</sequence>
<dbReference type="EMBL" id="JBHLXD010000051">
    <property type="protein sequence ID" value="MFC0210409.1"/>
    <property type="molecule type" value="Genomic_DNA"/>
</dbReference>
<feature type="domain" description="Sulfatase-modifying factor enzyme-like" evidence="1">
    <location>
        <begin position="52"/>
        <end position="326"/>
    </location>
</feature>
<name>A0ABV6DCT8_9HYPH</name>
<dbReference type="InterPro" id="IPR005532">
    <property type="entry name" value="SUMF_dom"/>
</dbReference>
<evidence type="ECO:0000313" key="3">
    <source>
        <dbReference type="Proteomes" id="UP001589755"/>
    </source>
</evidence>
<dbReference type="Gene3D" id="3.90.1580.10">
    <property type="entry name" value="paralog of FGE (formylglycine-generating enzyme)"/>
    <property type="match status" value="1"/>
</dbReference>
<dbReference type="InterPro" id="IPR016187">
    <property type="entry name" value="CTDL_fold"/>
</dbReference>
<organism evidence="2 3">
    <name type="scientific">Chelativorans intermedius</name>
    <dbReference type="NCBI Taxonomy" id="515947"/>
    <lineage>
        <taxon>Bacteria</taxon>
        <taxon>Pseudomonadati</taxon>
        <taxon>Pseudomonadota</taxon>
        <taxon>Alphaproteobacteria</taxon>
        <taxon>Hyphomicrobiales</taxon>
        <taxon>Phyllobacteriaceae</taxon>
        <taxon>Chelativorans</taxon>
    </lineage>
</organism>
<reference evidence="2 3" key="1">
    <citation type="submission" date="2024-09" db="EMBL/GenBank/DDBJ databases">
        <authorList>
            <person name="Sun Q."/>
            <person name="Mori K."/>
        </authorList>
    </citation>
    <scope>NUCLEOTIDE SEQUENCE [LARGE SCALE GENOMIC DNA]</scope>
    <source>
        <strain evidence="2 3">CCM 8543</strain>
    </source>
</reference>
<evidence type="ECO:0000313" key="2">
    <source>
        <dbReference type="EMBL" id="MFC0210409.1"/>
    </source>
</evidence>
<protein>
    <submittedName>
        <fullName evidence="2">Formylglycine-generating enzyme family protein</fullName>
    </submittedName>
</protein>
<keyword evidence="3" id="KW-1185">Reference proteome</keyword>
<dbReference type="Pfam" id="PF03781">
    <property type="entry name" value="FGE-sulfatase"/>
    <property type="match status" value="1"/>
</dbReference>